<reference evidence="4" key="2">
    <citation type="submission" date="2020-09" db="EMBL/GenBank/DDBJ databases">
        <authorList>
            <person name="Sun Q."/>
            <person name="Kim S."/>
        </authorList>
    </citation>
    <scope>NUCLEOTIDE SEQUENCE</scope>
    <source>
        <strain evidence="4">KCTC 42651</strain>
    </source>
</reference>
<dbReference type="InterPro" id="IPR010081">
    <property type="entry name" value="DiNH2opropionate_NH3_lyase"/>
</dbReference>
<dbReference type="EMBL" id="BMZS01000011">
    <property type="protein sequence ID" value="GHD60119.1"/>
    <property type="molecule type" value="Genomic_DNA"/>
</dbReference>
<reference evidence="4" key="1">
    <citation type="journal article" date="2014" name="Int. J. Syst. Evol. Microbiol.">
        <title>Complete genome sequence of Corynebacterium casei LMG S-19264T (=DSM 44701T), isolated from a smear-ripened cheese.</title>
        <authorList>
            <consortium name="US DOE Joint Genome Institute (JGI-PGF)"/>
            <person name="Walter F."/>
            <person name="Albersmeier A."/>
            <person name="Kalinowski J."/>
            <person name="Ruckert C."/>
        </authorList>
    </citation>
    <scope>NUCLEOTIDE SEQUENCE</scope>
    <source>
        <strain evidence="4">KCTC 42651</strain>
    </source>
</reference>
<sequence length="390" mass="40584">MSAFTQPETAMSAARPAIEHLSNPHADHAAPLPGVLTRETRVEAQQAVRAWPGYAPTPLLDLPDLARRLGVAAVRWKDEGGRFGLGSFKALGGAYAVQRLVRQLGGGADITFAAATDGNHGRSVAWGARQAGARCMIYLHAGVSAGREAALRALGADIVRVAGNYDDSVRQCARDAAENGWHVVSDTAWEGYREVPTAVMAGYSLIAAEAIEQMAGERPTHVLVQGGVGGVAAAICAELRDAWGAEAPRFVVVEPALAACLLESARHGGRTEIPIEDETVMAGLSCGDPSPLAWEVLDPGADDFVAVDDAWVPPAMRLLADGEGGDRPVVAGESGVAGLAALLAAKERPEMWAALGLDASSRVLLIGTEGATDPDIYRQIVGRSPEAVAA</sequence>
<keyword evidence="4" id="KW-0456">Lyase</keyword>
<dbReference type="GO" id="GO:0008838">
    <property type="term" value="F:diaminopropionate ammonia-lyase activity"/>
    <property type="evidence" value="ECO:0007669"/>
    <property type="project" value="InterPro"/>
</dbReference>
<dbReference type="PANTHER" id="PTHR42937">
    <property type="match status" value="1"/>
</dbReference>
<proteinExistence type="predicted"/>
<dbReference type="Proteomes" id="UP000630353">
    <property type="component" value="Unassembled WGS sequence"/>
</dbReference>
<name>A0A918XWH2_9PROT</name>
<dbReference type="PANTHER" id="PTHR42937:SF1">
    <property type="entry name" value="DIAMINOPROPIONATE AMMONIA-LYASE"/>
    <property type="match status" value="1"/>
</dbReference>
<feature type="domain" description="Tryptophan synthase beta chain-like PALP" evidence="3">
    <location>
        <begin position="52"/>
        <end position="348"/>
    </location>
</feature>
<dbReference type="SUPFAM" id="SSF53686">
    <property type="entry name" value="Tryptophan synthase beta subunit-like PLP-dependent enzymes"/>
    <property type="match status" value="1"/>
</dbReference>
<dbReference type="Pfam" id="PF00291">
    <property type="entry name" value="PALP"/>
    <property type="match status" value="1"/>
</dbReference>
<dbReference type="GO" id="GO:0030170">
    <property type="term" value="F:pyridoxal phosphate binding"/>
    <property type="evidence" value="ECO:0007669"/>
    <property type="project" value="InterPro"/>
</dbReference>
<dbReference type="Gene3D" id="3.40.50.1100">
    <property type="match status" value="2"/>
</dbReference>
<dbReference type="CDD" id="cd00640">
    <property type="entry name" value="Trp-synth-beta_II"/>
    <property type="match status" value="1"/>
</dbReference>
<accession>A0A918XWH2</accession>
<evidence type="ECO:0000313" key="5">
    <source>
        <dbReference type="Proteomes" id="UP000630353"/>
    </source>
</evidence>
<evidence type="ECO:0000256" key="1">
    <source>
        <dbReference type="ARBA" id="ARBA00001933"/>
    </source>
</evidence>
<dbReference type="NCBIfam" id="NF006058">
    <property type="entry name" value="PRK08206.1"/>
    <property type="match status" value="1"/>
</dbReference>
<keyword evidence="5" id="KW-1185">Reference proteome</keyword>
<protein>
    <submittedName>
        <fullName evidence="4">PLP-dependent lyase/thiolase</fullName>
    </submittedName>
</protein>
<evidence type="ECO:0000259" key="3">
    <source>
        <dbReference type="Pfam" id="PF00291"/>
    </source>
</evidence>
<evidence type="ECO:0000313" key="4">
    <source>
        <dbReference type="EMBL" id="GHD60119.1"/>
    </source>
</evidence>
<dbReference type="InterPro" id="IPR001926">
    <property type="entry name" value="TrpB-like_PALP"/>
</dbReference>
<dbReference type="AlphaFoldDB" id="A0A918XWH2"/>
<dbReference type="InterPro" id="IPR036052">
    <property type="entry name" value="TrpB-like_PALP_sf"/>
</dbReference>
<gene>
    <name evidence="4" type="ORF">GCM10017083_45810</name>
</gene>
<evidence type="ECO:0000256" key="2">
    <source>
        <dbReference type="ARBA" id="ARBA00022898"/>
    </source>
</evidence>
<keyword evidence="2" id="KW-0663">Pyridoxal phosphate</keyword>
<dbReference type="NCBIfam" id="TIGR01747">
    <property type="entry name" value="diampropi_NH3ly"/>
    <property type="match status" value="1"/>
</dbReference>
<comment type="caution">
    <text evidence="4">The sequence shown here is derived from an EMBL/GenBank/DDBJ whole genome shotgun (WGS) entry which is preliminary data.</text>
</comment>
<comment type="cofactor">
    <cofactor evidence="1">
        <name>pyridoxal 5'-phosphate</name>
        <dbReference type="ChEBI" id="CHEBI:597326"/>
    </cofactor>
</comment>
<organism evidence="4 5">
    <name type="scientific">Thalassobaculum fulvum</name>
    <dbReference type="NCBI Taxonomy" id="1633335"/>
    <lineage>
        <taxon>Bacteria</taxon>
        <taxon>Pseudomonadati</taxon>
        <taxon>Pseudomonadota</taxon>
        <taxon>Alphaproteobacteria</taxon>
        <taxon>Rhodospirillales</taxon>
        <taxon>Thalassobaculaceae</taxon>
        <taxon>Thalassobaculum</taxon>
    </lineage>
</organism>